<organism evidence="2 3">
    <name type="scientific">Frankia canadensis</name>
    <dbReference type="NCBI Taxonomy" id="1836972"/>
    <lineage>
        <taxon>Bacteria</taxon>
        <taxon>Bacillati</taxon>
        <taxon>Actinomycetota</taxon>
        <taxon>Actinomycetes</taxon>
        <taxon>Frankiales</taxon>
        <taxon>Frankiaceae</taxon>
        <taxon>Frankia</taxon>
    </lineage>
</organism>
<dbReference type="Proteomes" id="UP000234331">
    <property type="component" value="Unassembled WGS sequence"/>
</dbReference>
<evidence type="ECO:0000313" key="3">
    <source>
        <dbReference type="Proteomes" id="UP000234331"/>
    </source>
</evidence>
<feature type="transmembrane region" description="Helical" evidence="1">
    <location>
        <begin position="103"/>
        <end position="123"/>
    </location>
</feature>
<gene>
    <name evidence="2" type="ORF">FRACA_1640009</name>
</gene>
<keyword evidence="3" id="KW-1185">Reference proteome</keyword>
<dbReference type="InterPro" id="IPR007354">
    <property type="entry name" value="CruF-like"/>
</dbReference>
<dbReference type="NCBIfam" id="TIGR03460">
    <property type="entry name" value="crt_membr_arch"/>
    <property type="match status" value="1"/>
</dbReference>
<feature type="transmembrane region" description="Helical" evidence="1">
    <location>
        <begin position="64"/>
        <end position="83"/>
    </location>
</feature>
<keyword evidence="1" id="KW-0472">Membrane</keyword>
<feature type="transmembrane region" description="Helical" evidence="1">
    <location>
        <begin position="37"/>
        <end position="57"/>
    </location>
</feature>
<feature type="transmembrane region" description="Helical" evidence="1">
    <location>
        <begin position="135"/>
        <end position="156"/>
    </location>
</feature>
<accession>A0A2I2KMS7</accession>
<name>A0A2I2KMS7_9ACTN</name>
<dbReference type="Pfam" id="PF04240">
    <property type="entry name" value="Caroten_synth"/>
    <property type="match status" value="1"/>
</dbReference>
<dbReference type="PANTHER" id="PTHR39419">
    <property type="entry name" value="SLL0814 PROTEIN"/>
    <property type="match status" value="1"/>
</dbReference>
<dbReference type="InterPro" id="IPR017823">
    <property type="entry name" value="CruF"/>
</dbReference>
<evidence type="ECO:0000313" key="2">
    <source>
        <dbReference type="EMBL" id="SNQ46971.1"/>
    </source>
</evidence>
<feature type="transmembrane region" description="Helical" evidence="1">
    <location>
        <begin position="231"/>
        <end position="250"/>
    </location>
</feature>
<feature type="transmembrane region" description="Helical" evidence="1">
    <location>
        <begin position="12"/>
        <end position="31"/>
    </location>
</feature>
<keyword evidence="1" id="KW-0812">Transmembrane</keyword>
<dbReference type="AlphaFoldDB" id="A0A2I2KMS7"/>
<feature type="transmembrane region" description="Helical" evidence="1">
    <location>
        <begin position="176"/>
        <end position="193"/>
    </location>
</feature>
<keyword evidence="1" id="KW-1133">Transmembrane helix</keyword>
<evidence type="ECO:0000256" key="1">
    <source>
        <dbReference type="SAM" id="Phobius"/>
    </source>
</evidence>
<feature type="transmembrane region" description="Helical" evidence="1">
    <location>
        <begin position="205"/>
        <end position="225"/>
    </location>
</feature>
<proteinExistence type="predicted"/>
<dbReference type="PANTHER" id="PTHR39419:SF1">
    <property type="entry name" value="SLL0814 PROTEIN"/>
    <property type="match status" value="1"/>
</dbReference>
<sequence>MPGEPPIRRPPSWAWLAVAATLAVQIPYPLVDGTSRAALTIISVLTVLTASVLHAAATRGPRWTAAYLVSTVGTGLAVETLGVHTGVPFGRYAYGGSLGPRVFGVAAVVPLAWAMMAYPAYVLARRHEHAPYRAALLGGLVLATWDLFLDPQMVAAGHWTWSASGPALNGIPLTNFLGWLLVGTVLTGVLLALPDRHRHERRDEAIPLALLGWTYLSSVLANAAFFGRPGVAVTGGLAMGAVLATGLRTWRGDRRDVPQGDP</sequence>
<protein>
    <submittedName>
        <fullName evidence="2">Carotene biosynthesis associated membrane protein</fullName>
    </submittedName>
</protein>
<dbReference type="EMBL" id="FZMO01000073">
    <property type="protein sequence ID" value="SNQ46971.1"/>
    <property type="molecule type" value="Genomic_DNA"/>
</dbReference>
<reference evidence="2 3" key="1">
    <citation type="submission" date="2017-06" db="EMBL/GenBank/DDBJ databases">
        <authorList>
            <person name="Kim H.J."/>
            <person name="Triplett B.A."/>
        </authorList>
    </citation>
    <scope>NUCLEOTIDE SEQUENCE [LARGE SCALE GENOMIC DNA]</scope>
    <source>
        <strain evidence="2">FRACA_ARgP5</strain>
    </source>
</reference>